<accession>A0A7C9B9C6</accession>
<name>A0A7C9B9C6_9BACT</name>
<gene>
    <name evidence="3" type="ORF">GBK04_00670</name>
</gene>
<evidence type="ECO:0000313" key="4">
    <source>
        <dbReference type="Proteomes" id="UP000479293"/>
    </source>
</evidence>
<protein>
    <recommendedName>
        <fullName evidence="2">Insertion element IS1 protein InsA helix-turn-helix domain-containing protein</fullName>
    </recommendedName>
</protein>
<feature type="domain" description="Insertion element IS1 protein InsA helix-turn-helix" evidence="2">
    <location>
        <begin position="66"/>
        <end position="107"/>
    </location>
</feature>
<keyword evidence="1" id="KW-1133">Transmembrane helix</keyword>
<dbReference type="AlphaFoldDB" id="A0A7C9B9C6"/>
<keyword evidence="1" id="KW-0472">Membrane</keyword>
<feature type="transmembrane region" description="Helical" evidence="1">
    <location>
        <begin position="92"/>
        <end position="111"/>
    </location>
</feature>
<dbReference type="EMBL" id="WHLY01000001">
    <property type="protein sequence ID" value="MPR31896.1"/>
    <property type="molecule type" value="Genomic_DNA"/>
</dbReference>
<dbReference type="Proteomes" id="UP000479293">
    <property type="component" value="Unassembled WGS sequence"/>
</dbReference>
<dbReference type="InterPro" id="IPR051252">
    <property type="entry name" value="IS1_transposase_InsA"/>
</dbReference>
<keyword evidence="4" id="KW-1185">Reference proteome</keyword>
<organism evidence="3 4">
    <name type="scientific">Salmonirosea aquatica</name>
    <dbReference type="NCBI Taxonomy" id="2654236"/>
    <lineage>
        <taxon>Bacteria</taxon>
        <taxon>Pseudomonadati</taxon>
        <taxon>Bacteroidota</taxon>
        <taxon>Cytophagia</taxon>
        <taxon>Cytophagales</taxon>
        <taxon>Spirosomataceae</taxon>
        <taxon>Salmonirosea</taxon>
    </lineage>
</organism>
<evidence type="ECO:0000313" key="3">
    <source>
        <dbReference type="EMBL" id="MPR31896.1"/>
    </source>
</evidence>
<reference evidence="3 4" key="1">
    <citation type="submission" date="2019-10" db="EMBL/GenBank/DDBJ databases">
        <title>Draft Genome Sequence of Cytophagaceae sp. SJW1-29.</title>
        <authorList>
            <person name="Choi A."/>
        </authorList>
    </citation>
    <scope>NUCLEOTIDE SEQUENCE [LARGE SCALE GENOMIC DNA]</scope>
    <source>
        <strain evidence="3 4">SJW1-29</strain>
    </source>
</reference>
<keyword evidence="1" id="KW-0812">Transmembrane</keyword>
<dbReference type="Pfam" id="PF12759">
    <property type="entry name" value="HTH_Tnp_IS1"/>
    <property type="match status" value="1"/>
</dbReference>
<dbReference type="GO" id="GO:0006313">
    <property type="term" value="P:DNA transposition"/>
    <property type="evidence" value="ECO:0007669"/>
    <property type="project" value="TreeGrafter"/>
</dbReference>
<dbReference type="PANTHER" id="PTHR47923:SF1">
    <property type="entry name" value="INSERTION ELEMENT IS1 1 PROTEIN INSA-RELATED"/>
    <property type="match status" value="1"/>
</dbReference>
<sequence>MRMDGVKVRVKAYEYATFTRANTFKNEAPFSTMIHGYVRVSTAAGRANGQQNFHCKDCRKQFQFEYRYPGTDPRVKRKVCEMALNCSGIRDTARVLIMNAMTVIAVLRLWFKTHGEPDFEGTYQSVMIDAM</sequence>
<evidence type="ECO:0000256" key="1">
    <source>
        <dbReference type="SAM" id="Phobius"/>
    </source>
</evidence>
<evidence type="ECO:0000259" key="2">
    <source>
        <dbReference type="Pfam" id="PF12759"/>
    </source>
</evidence>
<dbReference type="InterPro" id="IPR024431">
    <property type="entry name" value="InsA_HTH_dom"/>
</dbReference>
<proteinExistence type="predicted"/>
<comment type="caution">
    <text evidence="3">The sequence shown here is derived from an EMBL/GenBank/DDBJ whole genome shotgun (WGS) entry which is preliminary data.</text>
</comment>
<dbReference type="PANTHER" id="PTHR47923">
    <property type="entry name" value="INSERTION ELEMENT IS1 1 PROTEIN INSA-RELATED"/>
    <property type="match status" value="1"/>
</dbReference>